<evidence type="ECO:0000256" key="2">
    <source>
        <dbReference type="ARBA" id="ARBA00011695"/>
    </source>
</evidence>
<dbReference type="InterPro" id="IPR002777">
    <property type="entry name" value="PFD_beta-like"/>
</dbReference>
<feature type="compositionally biased region" description="Polar residues" evidence="6">
    <location>
        <begin position="137"/>
        <end position="146"/>
    </location>
</feature>
<evidence type="ECO:0000256" key="6">
    <source>
        <dbReference type="SAM" id="MobiDB-lite"/>
    </source>
</evidence>
<evidence type="ECO:0000256" key="3">
    <source>
        <dbReference type="ARBA" id="ARBA00023186"/>
    </source>
</evidence>
<keyword evidence="7" id="KW-1185">Reference proteome</keyword>
<dbReference type="InterPro" id="IPR027235">
    <property type="entry name" value="PFD2"/>
</dbReference>
<proteinExistence type="inferred from homology"/>
<name>A0ABM1B756_LIMPO</name>
<evidence type="ECO:0000256" key="4">
    <source>
        <dbReference type="ARBA" id="ARBA00024667"/>
    </source>
</evidence>
<dbReference type="RefSeq" id="XP_013776177.1">
    <property type="nucleotide sequence ID" value="XM_013920723.2"/>
</dbReference>
<reference evidence="8" key="1">
    <citation type="submission" date="2025-08" db="UniProtKB">
        <authorList>
            <consortium name="RefSeq"/>
        </authorList>
    </citation>
    <scope>IDENTIFICATION</scope>
    <source>
        <tissue evidence="8">Muscle</tissue>
    </source>
</reference>
<evidence type="ECO:0000256" key="1">
    <source>
        <dbReference type="ARBA" id="ARBA00008045"/>
    </source>
</evidence>
<accession>A0ABM1B756</accession>
<comment type="similarity">
    <text evidence="1">Belongs to the prefoldin subunit beta family.</text>
</comment>
<evidence type="ECO:0000313" key="7">
    <source>
        <dbReference type="Proteomes" id="UP000694941"/>
    </source>
</evidence>
<organism evidence="7 8">
    <name type="scientific">Limulus polyphemus</name>
    <name type="common">Atlantic horseshoe crab</name>
    <dbReference type="NCBI Taxonomy" id="6850"/>
    <lineage>
        <taxon>Eukaryota</taxon>
        <taxon>Metazoa</taxon>
        <taxon>Ecdysozoa</taxon>
        <taxon>Arthropoda</taxon>
        <taxon>Chelicerata</taxon>
        <taxon>Merostomata</taxon>
        <taxon>Xiphosura</taxon>
        <taxon>Limulidae</taxon>
        <taxon>Limulus</taxon>
    </lineage>
</organism>
<dbReference type="InterPro" id="IPR009053">
    <property type="entry name" value="Prefoldin"/>
</dbReference>
<comment type="function">
    <text evidence="4">Binds specifically to cytosolic chaperonin (c-CPN) and transfers target proteins to it. Binds to nascent polypeptide chain and promotes folding in an environment in which there are many competing pathways for nonnative proteins.</text>
</comment>
<evidence type="ECO:0000256" key="5">
    <source>
        <dbReference type="SAM" id="Coils"/>
    </source>
</evidence>
<dbReference type="Pfam" id="PF01920">
    <property type="entry name" value="Prefoldin_2"/>
    <property type="match status" value="1"/>
</dbReference>
<keyword evidence="5" id="KW-0175">Coiled coil</keyword>
<dbReference type="GeneID" id="106460962"/>
<comment type="subunit">
    <text evidence="2">Heterohexamer of two PFD-alpha type and four PFD-beta type subunits.</text>
</comment>
<protein>
    <submittedName>
        <fullName evidence="8">Prefoldin subunit 2-like</fullName>
    </submittedName>
</protein>
<evidence type="ECO:0000313" key="8">
    <source>
        <dbReference type="RefSeq" id="XP_013776177.1"/>
    </source>
</evidence>
<feature type="region of interest" description="Disordered" evidence="6">
    <location>
        <begin position="125"/>
        <end position="153"/>
    </location>
</feature>
<dbReference type="Proteomes" id="UP000694941">
    <property type="component" value="Unplaced"/>
</dbReference>
<keyword evidence="3" id="KW-0143">Chaperone</keyword>
<sequence length="153" mass="17325">MASDDKKGSNKSEKGKRLTQEQIVYGFNQLRQEQRNIVSKLAELEMDLNEHRLVADALKEVDGDRRCFRMVGGVLVERNVKQVFPAILNNKEQLSKVVDALNQKVTAKGQEINEYREKYNIQVRGEPVSLPSPAKPSEQQQSQTSGVLVENKT</sequence>
<dbReference type="Gene3D" id="1.10.287.370">
    <property type="match status" value="1"/>
</dbReference>
<feature type="coiled-coil region" evidence="5">
    <location>
        <begin position="27"/>
        <end position="61"/>
    </location>
</feature>
<dbReference type="PANTHER" id="PTHR13303">
    <property type="entry name" value="PREFOLDIN SUBUNIT 2"/>
    <property type="match status" value="1"/>
</dbReference>
<gene>
    <name evidence="8" type="primary">LOC106460962</name>
</gene>
<dbReference type="SUPFAM" id="SSF46579">
    <property type="entry name" value="Prefoldin"/>
    <property type="match status" value="1"/>
</dbReference>
<dbReference type="CDD" id="cd23163">
    <property type="entry name" value="Prefoldin_2"/>
    <property type="match status" value="1"/>
</dbReference>